<dbReference type="AlphaFoldDB" id="A0A4R1BI46"/>
<dbReference type="InterPro" id="IPR010982">
    <property type="entry name" value="Lambda_DNA-bd_dom_sf"/>
</dbReference>
<dbReference type="Proteomes" id="UP000295244">
    <property type="component" value="Unassembled WGS sequence"/>
</dbReference>
<dbReference type="SUPFAM" id="SSF47413">
    <property type="entry name" value="lambda repressor-like DNA-binding domains"/>
    <property type="match status" value="1"/>
</dbReference>
<proteinExistence type="predicted"/>
<dbReference type="PROSITE" id="PS50943">
    <property type="entry name" value="HTH_CROC1"/>
    <property type="match status" value="1"/>
</dbReference>
<evidence type="ECO:0000313" key="2">
    <source>
        <dbReference type="EMBL" id="TCJ16911.1"/>
    </source>
</evidence>
<keyword evidence="3" id="KW-1185">Reference proteome</keyword>
<dbReference type="Pfam" id="PF13560">
    <property type="entry name" value="HTH_31"/>
    <property type="match status" value="1"/>
</dbReference>
<dbReference type="Gene3D" id="1.10.260.40">
    <property type="entry name" value="lambda repressor-like DNA-binding domains"/>
    <property type="match status" value="1"/>
</dbReference>
<feature type="domain" description="HTH cro/C1-type" evidence="1">
    <location>
        <begin position="14"/>
        <end position="68"/>
    </location>
</feature>
<accession>A0A4R1BI46</accession>
<reference evidence="2 3" key="1">
    <citation type="submission" date="2019-03" db="EMBL/GenBank/DDBJ databases">
        <title>Whole genome sequence of a novel Rubrobacter taiwanensis strain, isolated from Yellowstone National Park.</title>
        <authorList>
            <person name="Freed S."/>
            <person name="Ramaley R.F."/>
            <person name="Kyndt J.A."/>
        </authorList>
    </citation>
    <scope>NUCLEOTIDE SEQUENCE [LARGE SCALE GENOMIC DNA]</scope>
    <source>
        <strain evidence="2 3">Yellowstone</strain>
    </source>
</reference>
<evidence type="ECO:0000313" key="3">
    <source>
        <dbReference type="Proteomes" id="UP000295244"/>
    </source>
</evidence>
<dbReference type="OrthoDB" id="9814553at2"/>
<comment type="caution">
    <text evidence="2">The sequence shown here is derived from an EMBL/GenBank/DDBJ whole genome shotgun (WGS) entry which is preliminary data.</text>
</comment>
<protein>
    <submittedName>
        <fullName evidence="2">Helix-turn-helix domain-containing protein</fullName>
    </submittedName>
</protein>
<evidence type="ECO:0000259" key="1">
    <source>
        <dbReference type="PROSITE" id="PS50943"/>
    </source>
</evidence>
<gene>
    <name evidence="2" type="ORF">E0L93_09420</name>
</gene>
<dbReference type="InterPro" id="IPR001387">
    <property type="entry name" value="Cro/C1-type_HTH"/>
</dbReference>
<dbReference type="GO" id="GO:0003677">
    <property type="term" value="F:DNA binding"/>
    <property type="evidence" value="ECO:0007669"/>
    <property type="project" value="InterPro"/>
</dbReference>
<dbReference type="CDD" id="cd00093">
    <property type="entry name" value="HTH_XRE"/>
    <property type="match status" value="1"/>
</dbReference>
<dbReference type="EMBL" id="SKBU01000015">
    <property type="protein sequence ID" value="TCJ16911.1"/>
    <property type="molecule type" value="Genomic_DNA"/>
</dbReference>
<dbReference type="SMART" id="SM00530">
    <property type="entry name" value="HTH_XRE"/>
    <property type="match status" value="1"/>
</dbReference>
<dbReference type="RefSeq" id="WP_132691217.1">
    <property type="nucleotide sequence ID" value="NZ_SKBU01000015.1"/>
</dbReference>
<sequence>MAGEKLAREFGALVRRMRLEQGLSQERPGGICGLHRNCIGTIERAERIPSIVVANKIVQAFGLSLSDLFLKKREGG</sequence>
<name>A0A4R1BI46_9ACTN</name>
<organism evidence="2 3">
    <name type="scientific">Rubrobacter taiwanensis</name>
    <dbReference type="NCBI Taxonomy" id="185139"/>
    <lineage>
        <taxon>Bacteria</taxon>
        <taxon>Bacillati</taxon>
        <taxon>Actinomycetota</taxon>
        <taxon>Rubrobacteria</taxon>
        <taxon>Rubrobacterales</taxon>
        <taxon>Rubrobacteraceae</taxon>
        <taxon>Rubrobacter</taxon>
    </lineage>
</organism>